<comment type="caution">
    <text evidence="3">The sequence shown here is derived from an EMBL/GenBank/DDBJ whole genome shotgun (WGS) entry which is preliminary data.</text>
</comment>
<protein>
    <submittedName>
        <fullName evidence="3">HD-GYP domain-containing protein</fullName>
    </submittedName>
</protein>
<feature type="domain" description="HD" evidence="1">
    <location>
        <begin position="237"/>
        <end position="359"/>
    </location>
</feature>
<proteinExistence type="predicted"/>
<dbReference type="SMART" id="SM00471">
    <property type="entry name" value="HDc"/>
    <property type="match status" value="1"/>
</dbReference>
<evidence type="ECO:0000313" key="3">
    <source>
        <dbReference type="EMBL" id="HGS86795.1"/>
    </source>
</evidence>
<dbReference type="PROSITE" id="PS51831">
    <property type="entry name" value="HD"/>
    <property type="match status" value="1"/>
</dbReference>
<feature type="domain" description="HD-GYP" evidence="2">
    <location>
        <begin position="215"/>
        <end position="409"/>
    </location>
</feature>
<dbReference type="Gene3D" id="1.10.3210.10">
    <property type="entry name" value="Hypothetical protein af1432"/>
    <property type="match status" value="1"/>
</dbReference>
<dbReference type="InterPro" id="IPR029016">
    <property type="entry name" value="GAF-like_dom_sf"/>
</dbReference>
<dbReference type="PROSITE" id="PS51832">
    <property type="entry name" value="HD_GYP"/>
    <property type="match status" value="1"/>
</dbReference>
<dbReference type="InterPro" id="IPR037522">
    <property type="entry name" value="HD_GYP_dom"/>
</dbReference>
<dbReference type="InterPro" id="IPR052020">
    <property type="entry name" value="Cyclic_di-GMP/3'3'-cGAMP_PDE"/>
</dbReference>
<dbReference type="AlphaFoldDB" id="A0A7C4L0Y3"/>
<dbReference type="NCBIfam" id="TIGR00277">
    <property type="entry name" value="HDIG"/>
    <property type="match status" value="1"/>
</dbReference>
<gene>
    <name evidence="3" type="ORF">ENT17_04175</name>
</gene>
<dbReference type="InterPro" id="IPR006674">
    <property type="entry name" value="HD_domain"/>
</dbReference>
<organism evidence="3">
    <name type="scientific">Bellilinea caldifistulae</name>
    <dbReference type="NCBI Taxonomy" id="360411"/>
    <lineage>
        <taxon>Bacteria</taxon>
        <taxon>Bacillati</taxon>
        <taxon>Chloroflexota</taxon>
        <taxon>Anaerolineae</taxon>
        <taxon>Anaerolineales</taxon>
        <taxon>Anaerolineaceae</taxon>
        <taxon>Bellilinea</taxon>
    </lineage>
</organism>
<sequence>MGISEIVSMPVHRSPRFSSQGMDSMITGNLYFGGDFFNRLAKLKTPLVTEVWGEMGDLAAQWLQVEGSSSLLFEIVVKAVELLEVKHCQVLVLCADGTFHRQAYYQAQTLLSRSNGVLRNYQRLNHFLQRVALSDGPVLIGYRDTYLGAEERRLLKLQSNENLVLIPMRLESEPVGIFGLSFDRFHSIEQRLPLAMMFSEQAAQAIQREGLALTEEESAVEIVLALAKALESRDLSTGSHCRRVTRTAEQVALRMGCTFREIQDIRRAALLHDIGKIGIPDQILHKPGPLSEREWAIMRQHPEIGARILRLVHGLTEVARLVLAHHEHYDGSGYPYGLSGDAIPLGARILTVVDAFSAMTTDRIYRPALSYRDAIAELKRCAGTDFDPRVVDVFLEMLKADSDGMEDVG</sequence>
<evidence type="ECO:0000259" key="2">
    <source>
        <dbReference type="PROSITE" id="PS51832"/>
    </source>
</evidence>
<dbReference type="InterPro" id="IPR006675">
    <property type="entry name" value="HDIG_dom"/>
</dbReference>
<dbReference type="InterPro" id="IPR003607">
    <property type="entry name" value="HD/PDEase_dom"/>
</dbReference>
<dbReference type="PANTHER" id="PTHR45228">
    <property type="entry name" value="CYCLIC DI-GMP PHOSPHODIESTERASE TM_0186-RELATED"/>
    <property type="match status" value="1"/>
</dbReference>
<evidence type="ECO:0000259" key="1">
    <source>
        <dbReference type="PROSITE" id="PS51831"/>
    </source>
</evidence>
<dbReference type="EMBL" id="DSXR01000051">
    <property type="protein sequence ID" value="HGS86795.1"/>
    <property type="molecule type" value="Genomic_DNA"/>
</dbReference>
<name>A0A7C4L0Y3_9CHLR</name>
<dbReference type="CDD" id="cd00077">
    <property type="entry name" value="HDc"/>
    <property type="match status" value="1"/>
</dbReference>
<dbReference type="SUPFAM" id="SSF109604">
    <property type="entry name" value="HD-domain/PDEase-like"/>
    <property type="match status" value="1"/>
</dbReference>
<accession>A0A7C4L0Y3</accession>
<reference evidence="3" key="1">
    <citation type="journal article" date="2020" name="mSystems">
        <title>Genome- and Community-Level Interaction Insights into Carbon Utilization and Element Cycling Functions of Hydrothermarchaeota in Hydrothermal Sediment.</title>
        <authorList>
            <person name="Zhou Z."/>
            <person name="Liu Y."/>
            <person name="Xu W."/>
            <person name="Pan J."/>
            <person name="Luo Z.H."/>
            <person name="Li M."/>
        </authorList>
    </citation>
    <scope>NUCLEOTIDE SEQUENCE [LARGE SCALE GENOMIC DNA]</scope>
    <source>
        <strain evidence="3">SpSt-556</strain>
    </source>
</reference>
<dbReference type="Gene3D" id="3.30.450.40">
    <property type="match status" value="1"/>
</dbReference>
<dbReference type="SUPFAM" id="SSF55781">
    <property type="entry name" value="GAF domain-like"/>
    <property type="match status" value="1"/>
</dbReference>
<dbReference type="Pfam" id="PF13487">
    <property type="entry name" value="HD_5"/>
    <property type="match status" value="1"/>
</dbReference>